<feature type="transmembrane region" description="Helical" evidence="1">
    <location>
        <begin position="39"/>
        <end position="58"/>
    </location>
</feature>
<keyword evidence="1" id="KW-1133">Transmembrane helix</keyword>
<evidence type="ECO:0008006" key="4">
    <source>
        <dbReference type="Google" id="ProtNLM"/>
    </source>
</evidence>
<keyword evidence="1" id="KW-0472">Membrane</keyword>
<accession>A0ABV4P5S8</accession>
<gene>
    <name evidence="2" type="ORF">ACCI49_19265</name>
</gene>
<comment type="caution">
    <text evidence="2">The sequence shown here is derived from an EMBL/GenBank/DDBJ whole genome shotgun (WGS) entry which is preliminary data.</text>
</comment>
<evidence type="ECO:0000313" key="3">
    <source>
        <dbReference type="Proteomes" id="UP001569428"/>
    </source>
</evidence>
<evidence type="ECO:0000256" key="1">
    <source>
        <dbReference type="SAM" id="Phobius"/>
    </source>
</evidence>
<dbReference type="RefSeq" id="WP_371840796.1">
    <property type="nucleotide sequence ID" value="NZ_JBGMEK010000068.1"/>
</dbReference>
<dbReference type="EMBL" id="JBGMEK010000068">
    <property type="protein sequence ID" value="MFA0813048.1"/>
    <property type="molecule type" value="Genomic_DNA"/>
</dbReference>
<keyword evidence="3" id="KW-1185">Reference proteome</keyword>
<sequence>MVNDLLELPVYIQVVLATGYIGHSVANQGFRDGERKDELLYSVLIYGMIGLMVFYSMLSFWSGSLVVSALVAIAASWIFGVFWRITGRNWYFKALNATGITNENGLGSLWNRLQQDTSMFPTQVVVTLNDGTKLCCDSVQDFDDASVSLYETDDKGNVALYVTEQKLPSWDDFKTVDNVRHPSWGDNLTYIPSREIKYVELRYKAN</sequence>
<evidence type="ECO:0000313" key="2">
    <source>
        <dbReference type="EMBL" id="MFA0813048.1"/>
    </source>
</evidence>
<dbReference type="Proteomes" id="UP001569428">
    <property type="component" value="Unassembled WGS sequence"/>
</dbReference>
<keyword evidence="1" id="KW-0812">Transmembrane</keyword>
<feature type="transmembrane region" description="Helical" evidence="1">
    <location>
        <begin position="64"/>
        <end position="83"/>
    </location>
</feature>
<name>A0ABV4P5S8_9GAMM</name>
<proteinExistence type="predicted"/>
<protein>
    <recommendedName>
        <fullName evidence="4">Transmembrane protein</fullName>
    </recommendedName>
</protein>
<reference evidence="2 3" key="1">
    <citation type="submission" date="2024-08" db="EMBL/GenBank/DDBJ databases">
        <authorList>
            <person name="Ishaq N."/>
        </authorList>
    </citation>
    <scope>NUCLEOTIDE SEQUENCE [LARGE SCALE GENOMIC DNA]</scope>
    <source>
        <strain evidence="2 3">DSM 18651</strain>
    </source>
</reference>
<organism evidence="2 3">
    <name type="scientific">Microbulbifer epialgicus</name>
    <dbReference type="NCBI Taxonomy" id="393907"/>
    <lineage>
        <taxon>Bacteria</taxon>
        <taxon>Pseudomonadati</taxon>
        <taxon>Pseudomonadota</taxon>
        <taxon>Gammaproteobacteria</taxon>
        <taxon>Cellvibrionales</taxon>
        <taxon>Microbulbiferaceae</taxon>
        <taxon>Microbulbifer</taxon>
    </lineage>
</organism>